<dbReference type="Proteomes" id="UP000000600">
    <property type="component" value="Unassembled WGS sequence"/>
</dbReference>
<evidence type="ECO:0000313" key="2">
    <source>
        <dbReference type="Proteomes" id="UP000000600"/>
    </source>
</evidence>
<dbReference type="EMBL" id="CT868098">
    <property type="protein sequence ID" value="CAK71717.1"/>
    <property type="molecule type" value="Genomic_DNA"/>
</dbReference>
<organism evidence="1 2">
    <name type="scientific">Paramecium tetraurelia</name>
    <dbReference type="NCBI Taxonomy" id="5888"/>
    <lineage>
        <taxon>Eukaryota</taxon>
        <taxon>Sar</taxon>
        <taxon>Alveolata</taxon>
        <taxon>Ciliophora</taxon>
        <taxon>Intramacronucleata</taxon>
        <taxon>Oligohymenophorea</taxon>
        <taxon>Peniculida</taxon>
        <taxon>Parameciidae</taxon>
        <taxon>Paramecium</taxon>
    </lineage>
</organism>
<dbReference type="GeneID" id="5024901"/>
<name>A0CLQ0_PARTE</name>
<sequence length="176" mass="21013">MIFIKISLEFIPIYLLKHAKKETYQSILRRLTILKVDLTHFLKTWGQIKSNLSNIWELEQTKEDILLTNTDVQRKLLSGEQDSQLMIKMLTKLWILCMFQQPRYMIPKDKSDKKVADSQKNFLQSNVKIKGYFPIEVLDTKVRLMETDFQLEKQIYYRQIGIILRISEKTRIISLE</sequence>
<dbReference type="KEGG" id="ptm:GSPATT00038642001"/>
<dbReference type="RefSeq" id="XP_001439114.1">
    <property type="nucleotide sequence ID" value="XM_001439077.1"/>
</dbReference>
<dbReference type="AlphaFoldDB" id="A0CLQ0"/>
<accession>A0CLQ0</accession>
<dbReference type="HOGENOM" id="CLU_1528083_0_0_1"/>
<reference evidence="1 2" key="1">
    <citation type="journal article" date="2006" name="Nature">
        <title>Global trends of whole-genome duplications revealed by the ciliate Paramecium tetraurelia.</title>
        <authorList>
            <consortium name="Genoscope"/>
            <person name="Aury J.-M."/>
            <person name="Jaillon O."/>
            <person name="Duret L."/>
            <person name="Noel B."/>
            <person name="Jubin C."/>
            <person name="Porcel B.M."/>
            <person name="Segurens B."/>
            <person name="Daubin V."/>
            <person name="Anthouard V."/>
            <person name="Aiach N."/>
            <person name="Arnaiz O."/>
            <person name="Billaut A."/>
            <person name="Beisson J."/>
            <person name="Blanc I."/>
            <person name="Bouhouche K."/>
            <person name="Camara F."/>
            <person name="Duharcourt S."/>
            <person name="Guigo R."/>
            <person name="Gogendeau D."/>
            <person name="Katinka M."/>
            <person name="Keller A.-M."/>
            <person name="Kissmehl R."/>
            <person name="Klotz C."/>
            <person name="Koll F."/>
            <person name="Le Moue A."/>
            <person name="Lepere C."/>
            <person name="Malinsky S."/>
            <person name="Nowacki M."/>
            <person name="Nowak J.K."/>
            <person name="Plattner H."/>
            <person name="Poulain J."/>
            <person name="Ruiz F."/>
            <person name="Serrano V."/>
            <person name="Zagulski M."/>
            <person name="Dessen P."/>
            <person name="Betermier M."/>
            <person name="Weissenbach J."/>
            <person name="Scarpelli C."/>
            <person name="Schachter V."/>
            <person name="Sperling L."/>
            <person name="Meyer E."/>
            <person name="Cohen J."/>
            <person name="Wincker P."/>
        </authorList>
    </citation>
    <scope>NUCLEOTIDE SEQUENCE [LARGE SCALE GENOMIC DNA]</scope>
    <source>
        <strain evidence="1 2">Stock d4-2</strain>
    </source>
</reference>
<keyword evidence="2" id="KW-1185">Reference proteome</keyword>
<protein>
    <submittedName>
        <fullName evidence="1">Uncharacterized protein</fullName>
    </submittedName>
</protein>
<proteinExistence type="predicted"/>
<dbReference type="InParanoid" id="A0CLQ0"/>
<gene>
    <name evidence="1" type="ORF">GSPATT00038642001</name>
</gene>
<evidence type="ECO:0000313" key="1">
    <source>
        <dbReference type="EMBL" id="CAK71717.1"/>
    </source>
</evidence>